<evidence type="ECO:0000313" key="2">
    <source>
        <dbReference type="EMBL" id="SCB73102.1"/>
    </source>
</evidence>
<evidence type="ECO:0000313" key="3">
    <source>
        <dbReference type="Proteomes" id="UP000199670"/>
    </source>
</evidence>
<feature type="transmembrane region" description="Helical" evidence="1">
    <location>
        <begin position="14"/>
        <end position="33"/>
    </location>
</feature>
<keyword evidence="1" id="KW-0812">Transmembrane</keyword>
<gene>
    <name evidence="2" type="ORF">GA0061081_10196</name>
</gene>
<sequence length="46" mass="5645">MISQPGEGLFLELIFFWSAVLIFILYVFFISFLETPRRYIKKKKWK</sequence>
<evidence type="ECO:0000256" key="1">
    <source>
        <dbReference type="SAM" id="Phobius"/>
    </source>
</evidence>
<keyword evidence="1" id="KW-1133">Transmembrane helix</keyword>
<dbReference type="EMBL" id="FMAQ01000001">
    <property type="protein sequence ID" value="SCB73102.1"/>
    <property type="molecule type" value="Genomic_DNA"/>
</dbReference>
<reference evidence="3" key="1">
    <citation type="submission" date="2016-08" db="EMBL/GenBank/DDBJ databases">
        <authorList>
            <person name="Varghese N."/>
            <person name="Submissions Spin"/>
        </authorList>
    </citation>
    <scope>NUCLEOTIDE SEQUENCE [LARGE SCALE GENOMIC DNA]</scope>
    <source>
        <strain evidence="3">R-53248</strain>
    </source>
</reference>
<proteinExistence type="predicted"/>
<accession>A0A1C3YSV5</accession>
<dbReference type="AlphaFoldDB" id="A0A1C3YSV5"/>
<name>A0A1C3YSV5_9GAMM</name>
<keyword evidence="1" id="KW-0472">Membrane</keyword>
<dbReference type="STRING" id="1798182.GA0061081_10196"/>
<keyword evidence="3" id="KW-1185">Reference proteome</keyword>
<dbReference type="Proteomes" id="UP000199670">
    <property type="component" value="Unassembled WGS sequence"/>
</dbReference>
<organism evidence="2 3">
    <name type="scientific">Gilliamella bombicola</name>
    <dbReference type="NCBI Taxonomy" id="1798182"/>
    <lineage>
        <taxon>Bacteria</taxon>
        <taxon>Pseudomonadati</taxon>
        <taxon>Pseudomonadota</taxon>
        <taxon>Gammaproteobacteria</taxon>
        <taxon>Orbales</taxon>
        <taxon>Orbaceae</taxon>
        <taxon>Gilliamella</taxon>
    </lineage>
</organism>
<protein>
    <submittedName>
        <fullName evidence="2">Uncharacterized protein</fullName>
    </submittedName>
</protein>